<gene>
    <name evidence="9" type="ORF">KL86SPO_40482</name>
</gene>
<sequence length="146" mass="16499">MENNTSKSVDEIVLAYQILKTTGHPLHYRELIDRVVAAKGGATRPPAYVIADIHTRINLDSRFVHTGKSMWGLNEWSPQRISLREVEESATARTNDIGVRREKLLAAIQQDFEPEDGAAHTEPAALLEDEDELEEDEDELEGEDYK</sequence>
<proteinExistence type="inferred from homology"/>
<evidence type="ECO:0000259" key="8">
    <source>
        <dbReference type="PROSITE" id="PS51913"/>
    </source>
</evidence>
<evidence type="ECO:0000256" key="6">
    <source>
        <dbReference type="ARBA" id="ARBA00031937"/>
    </source>
</evidence>
<dbReference type="NCBIfam" id="TIGR04567">
    <property type="entry name" value="RNAP_delt_lowGC"/>
    <property type="match status" value="1"/>
</dbReference>
<comment type="similarity">
    <text evidence="1">Belongs to the RpoE family.</text>
</comment>
<dbReference type="InterPro" id="IPR007759">
    <property type="entry name" value="Asxl_HARE-HTH"/>
</dbReference>
<evidence type="ECO:0000256" key="2">
    <source>
        <dbReference type="ARBA" id="ARBA00022478"/>
    </source>
</evidence>
<accession>A0A212LX15</accession>
<feature type="domain" description="HTH HARE-type" evidence="8">
    <location>
        <begin position="9"/>
        <end position="76"/>
    </location>
</feature>
<dbReference type="Gene3D" id="1.10.10.1250">
    <property type="entry name" value="RNA polymerase, subunit delta, N-terminal domain"/>
    <property type="match status" value="1"/>
</dbReference>
<dbReference type="InterPro" id="IPR038087">
    <property type="entry name" value="RNAP_delta_N_dom_sf"/>
</dbReference>
<name>A0A212LX15_9FIRM</name>
<dbReference type="EMBL" id="FMJE01000004">
    <property type="protein sequence ID" value="SCM81997.1"/>
    <property type="molecule type" value="Genomic_DNA"/>
</dbReference>
<evidence type="ECO:0000256" key="5">
    <source>
        <dbReference type="ARBA" id="ARBA00023163"/>
    </source>
</evidence>
<dbReference type="InterPro" id="IPR029757">
    <property type="entry name" value="RpoE"/>
</dbReference>
<dbReference type="Pfam" id="PF05066">
    <property type="entry name" value="HARE-HTH"/>
    <property type="match status" value="1"/>
</dbReference>
<dbReference type="GO" id="GO:0006351">
    <property type="term" value="P:DNA-templated transcription"/>
    <property type="evidence" value="ECO:0007669"/>
    <property type="project" value="InterPro"/>
</dbReference>
<keyword evidence="3" id="KW-0808">Transferase</keyword>
<evidence type="ECO:0000256" key="7">
    <source>
        <dbReference type="SAM" id="MobiDB-lite"/>
    </source>
</evidence>
<evidence type="ECO:0000313" key="9">
    <source>
        <dbReference type="EMBL" id="SCM81997.1"/>
    </source>
</evidence>
<reference evidence="9" key="1">
    <citation type="submission" date="2016-08" db="EMBL/GenBank/DDBJ databases">
        <authorList>
            <person name="Seilhamer J.J."/>
        </authorList>
    </citation>
    <scope>NUCLEOTIDE SEQUENCE</scope>
    <source>
        <strain evidence="9">86</strain>
    </source>
</reference>
<keyword evidence="2 9" id="KW-0240">DNA-directed RNA polymerase</keyword>
<dbReference type="GO" id="GO:0000428">
    <property type="term" value="C:DNA-directed RNA polymerase complex"/>
    <property type="evidence" value="ECO:0007669"/>
    <property type="project" value="UniProtKB-KW"/>
</dbReference>
<dbReference type="GO" id="GO:0016779">
    <property type="term" value="F:nucleotidyltransferase activity"/>
    <property type="evidence" value="ECO:0007669"/>
    <property type="project" value="UniProtKB-KW"/>
</dbReference>
<evidence type="ECO:0000256" key="3">
    <source>
        <dbReference type="ARBA" id="ARBA00022679"/>
    </source>
</evidence>
<keyword evidence="4" id="KW-0548">Nucleotidyltransferase</keyword>
<keyword evidence="5" id="KW-0804">Transcription</keyword>
<dbReference type="AlphaFoldDB" id="A0A212LX15"/>
<evidence type="ECO:0000256" key="1">
    <source>
        <dbReference type="ARBA" id="ARBA00009828"/>
    </source>
</evidence>
<protein>
    <recommendedName>
        <fullName evidence="6">RNAP delta factor</fullName>
    </recommendedName>
</protein>
<dbReference type="PROSITE" id="PS51913">
    <property type="entry name" value="HTH_HARE"/>
    <property type="match status" value="1"/>
</dbReference>
<evidence type="ECO:0000256" key="4">
    <source>
        <dbReference type="ARBA" id="ARBA00022695"/>
    </source>
</evidence>
<organism evidence="9">
    <name type="scientific">uncultured Sporomusa sp</name>
    <dbReference type="NCBI Taxonomy" id="307249"/>
    <lineage>
        <taxon>Bacteria</taxon>
        <taxon>Bacillati</taxon>
        <taxon>Bacillota</taxon>
        <taxon>Negativicutes</taxon>
        <taxon>Selenomonadales</taxon>
        <taxon>Sporomusaceae</taxon>
        <taxon>Sporomusa</taxon>
        <taxon>environmental samples</taxon>
    </lineage>
</organism>
<feature type="region of interest" description="Disordered" evidence="7">
    <location>
        <begin position="111"/>
        <end position="146"/>
    </location>
</feature>
<dbReference type="GO" id="GO:0006355">
    <property type="term" value="P:regulation of DNA-templated transcription"/>
    <property type="evidence" value="ECO:0007669"/>
    <property type="project" value="InterPro"/>
</dbReference>
<feature type="compositionally biased region" description="Acidic residues" evidence="7">
    <location>
        <begin position="127"/>
        <end position="146"/>
    </location>
</feature>
<dbReference type="RefSeq" id="WP_075752482.1">
    <property type="nucleotide sequence ID" value="NZ_LT608335.1"/>
</dbReference>